<dbReference type="GO" id="GO:0016020">
    <property type="term" value="C:membrane"/>
    <property type="evidence" value="ECO:0007669"/>
    <property type="project" value="UniProtKB-SubCell"/>
</dbReference>
<dbReference type="PANTHER" id="PTHR46065:SF3">
    <property type="entry name" value="FI20425P1"/>
    <property type="match status" value="1"/>
</dbReference>
<dbReference type="PANTHER" id="PTHR46065">
    <property type="entry name" value="E3 UBIQUITIN-PROTEIN LIGASE MARCH 2/3 FAMILY MEMBER"/>
    <property type="match status" value="1"/>
</dbReference>
<keyword evidence="2" id="KW-0808">Transferase</keyword>
<evidence type="ECO:0000256" key="5">
    <source>
        <dbReference type="ARBA" id="ARBA00022771"/>
    </source>
</evidence>
<evidence type="ECO:0000256" key="9">
    <source>
        <dbReference type="ARBA" id="ARBA00023136"/>
    </source>
</evidence>
<sequence length="322" mass="36926">MFRADDQNSEDKSEKFSMTEIHFKEIYSTNCEQCIREIDKDGNGEMKIIKPMKSDEIPCYIVDSHNFLSPSQQITDSFLEVGNSEVKDNGITKQHDLQDVARESISFRNDVTGDVYQCKYCTEESKDEDSLFTPCRCSGSLGYVHKHCLETWMRVRSEGSFETELRCEICGYRFYRQKHYKWTRFSCSELNRCDRWLYSVVIICLLVVIGSVSALVFCFIEDRPLAKKYSESKIDQLVAFSGNTNEINRALGTYSLSTLDNIKIVCAAVCIVFITVCVFLTKLCKVPPHKLILRHVQSNEQWTALPYSASRDSLVMGNVANV</sequence>
<evidence type="ECO:0000256" key="6">
    <source>
        <dbReference type="ARBA" id="ARBA00022786"/>
    </source>
</evidence>
<accession>A0AAE0S456</accession>
<keyword evidence="7" id="KW-0862">Zinc</keyword>
<protein>
    <recommendedName>
        <fullName evidence="11">RING-CH-type domain-containing protein</fullName>
    </recommendedName>
</protein>
<dbReference type="Pfam" id="PF12906">
    <property type="entry name" value="RINGv"/>
    <property type="match status" value="1"/>
</dbReference>
<keyword evidence="13" id="KW-1185">Reference proteome</keyword>
<dbReference type="SUPFAM" id="SSF57850">
    <property type="entry name" value="RING/U-box"/>
    <property type="match status" value="1"/>
</dbReference>
<reference evidence="12" key="2">
    <citation type="journal article" date="2021" name="Genome Biol. Evol.">
        <title>Developing a high-quality reference genome for a parasitic bivalve with doubly uniparental inheritance (Bivalvia: Unionida).</title>
        <authorList>
            <person name="Smith C.H."/>
        </authorList>
    </citation>
    <scope>NUCLEOTIDE SEQUENCE</scope>
    <source>
        <strain evidence="12">CHS0354</strain>
        <tissue evidence="12">Mantle</tissue>
    </source>
</reference>
<feature type="transmembrane region" description="Helical" evidence="10">
    <location>
        <begin position="196"/>
        <end position="220"/>
    </location>
</feature>
<evidence type="ECO:0000256" key="2">
    <source>
        <dbReference type="ARBA" id="ARBA00022679"/>
    </source>
</evidence>
<comment type="caution">
    <text evidence="12">The sequence shown here is derived from an EMBL/GenBank/DDBJ whole genome shotgun (WGS) entry which is preliminary data.</text>
</comment>
<proteinExistence type="predicted"/>
<comment type="subcellular location">
    <subcellularLocation>
        <location evidence="1">Membrane</location>
        <topology evidence="1">Multi-pass membrane protein</topology>
    </subcellularLocation>
</comment>
<keyword evidence="8 10" id="KW-1133">Transmembrane helix</keyword>
<dbReference type="AlphaFoldDB" id="A0AAE0S456"/>
<evidence type="ECO:0000256" key="3">
    <source>
        <dbReference type="ARBA" id="ARBA00022692"/>
    </source>
</evidence>
<evidence type="ECO:0000256" key="10">
    <source>
        <dbReference type="SAM" id="Phobius"/>
    </source>
</evidence>
<gene>
    <name evidence="12" type="ORF">CHS0354_009655</name>
</gene>
<name>A0AAE0S456_9BIVA</name>
<keyword evidence="5" id="KW-0863">Zinc-finger</keyword>
<evidence type="ECO:0000256" key="7">
    <source>
        <dbReference type="ARBA" id="ARBA00022833"/>
    </source>
</evidence>
<reference evidence="12" key="3">
    <citation type="submission" date="2023-05" db="EMBL/GenBank/DDBJ databases">
        <authorList>
            <person name="Smith C.H."/>
        </authorList>
    </citation>
    <scope>NUCLEOTIDE SEQUENCE</scope>
    <source>
        <strain evidence="12">CHS0354</strain>
        <tissue evidence="12">Mantle</tissue>
    </source>
</reference>
<evidence type="ECO:0000259" key="11">
    <source>
        <dbReference type="PROSITE" id="PS51292"/>
    </source>
</evidence>
<dbReference type="GO" id="GO:0008270">
    <property type="term" value="F:zinc ion binding"/>
    <property type="evidence" value="ECO:0007669"/>
    <property type="project" value="UniProtKB-KW"/>
</dbReference>
<evidence type="ECO:0000256" key="1">
    <source>
        <dbReference type="ARBA" id="ARBA00004141"/>
    </source>
</evidence>
<dbReference type="SMART" id="SM00744">
    <property type="entry name" value="RINGv"/>
    <property type="match status" value="1"/>
</dbReference>
<feature type="transmembrane region" description="Helical" evidence="10">
    <location>
        <begin position="264"/>
        <end position="283"/>
    </location>
</feature>
<dbReference type="GO" id="GO:0016740">
    <property type="term" value="F:transferase activity"/>
    <property type="evidence" value="ECO:0007669"/>
    <property type="project" value="UniProtKB-KW"/>
</dbReference>
<reference evidence="12" key="1">
    <citation type="journal article" date="2021" name="Genome Biol. Evol.">
        <title>A High-Quality Reference Genome for a Parasitic Bivalve with Doubly Uniparental Inheritance (Bivalvia: Unionida).</title>
        <authorList>
            <person name="Smith C.H."/>
        </authorList>
    </citation>
    <scope>NUCLEOTIDE SEQUENCE</scope>
    <source>
        <strain evidence="12">CHS0354</strain>
    </source>
</reference>
<dbReference type="CDD" id="cd16495">
    <property type="entry name" value="RING_CH-C4HC3_MARCH"/>
    <property type="match status" value="1"/>
</dbReference>
<feature type="domain" description="RING-CH-type" evidence="11">
    <location>
        <begin position="110"/>
        <end position="177"/>
    </location>
</feature>
<dbReference type="InterPro" id="IPR011016">
    <property type="entry name" value="Znf_RING-CH"/>
</dbReference>
<evidence type="ECO:0000256" key="4">
    <source>
        <dbReference type="ARBA" id="ARBA00022723"/>
    </source>
</evidence>
<organism evidence="12 13">
    <name type="scientific">Potamilus streckersoni</name>
    <dbReference type="NCBI Taxonomy" id="2493646"/>
    <lineage>
        <taxon>Eukaryota</taxon>
        <taxon>Metazoa</taxon>
        <taxon>Spiralia</taxon>
        <taxon>Lophotrochozoa</taxon>
        <taxon>Mollusca</taxon>
        <taxon>Bivalvia</taxon>
        <taxon>Autobranchia</taxon>
        <taxon>Heteroconchia</taxon>
        <taxon>Palaeoheterodonta</taxon>
        <taxon>Unionida</taxon>
        <taxon>Unionoidea</taxon>
        <taxon>Unionidae</taxon>
        <taxon>Ambleminae</taxon>
        <taxon>Lampsilini</taxon>
        <taxon>Potamilus</taxon>
    </lineage>
</organism>
<keyword evidence="9 10" id="KW-0472">Membrane</keyword>
<evidence type="ECO:0000256" key="8">
    <source>
        <dbReference type="ARBA" id="ARBA00022989"/>
    </source>
</evidence>
<dbReference type="PROSITE" id="PS51292">
    <property type="entry name" value="ZF_RING_CH"/>
    <property type="match status" value="1"/>
</dbReference>
<dbReference type="InterPro" id="IPR013083">
    <property type="entry name" value="Znf_RING/FYVE/PHD"/>
</dbReference>
<keyword evidence="4" id="KW-0479">Metal-binding</keyword>
<dbReference type="Proteomes" id="UP001195483">
    <property type="component" value="Unassembled WGS sequence"/>
</dbReference>
<keyword evidence="6" id="KW-0833">Ubl conjugation pathway</keyword>
<dbReference type="EMBL" id="JAEAOA010000616">
    <property type="protein sequence ID" value="KAK3584966.1"/>
    <property type="molecule type" value="Genomic_DNA"/>
</dbReference>
<dbReference type="Gene3D" id="3.30.40.10">
    <property type="entry name" value="Zinc/RING finger domain, C3HC4 (zinc finger)"/>
    <property type="match status" value="1"/>
</dbReference>
<keyword evidence="3 10" id="KW-0812">Transmembrane</keyword>
<evidence type="ECO:0000313" key="13">
    <source>
        <dbReference type="Proteomes" id="UP001195483"/>
    </source>
</evidence>
<evidence type="ECO:0000313" key="12">
    <source>
        <dbReference type="EMBL" id="KAK3584966.1"/>
    </source>
</evidence>